<dbReference type="Proteomes" id="UP000250179">
    <property type="component" value="Chromosome"/>
</dbReference>
<keyword evidence="1" id="KW-0472">Membrane</keyword>
<organism evidence="2 3">
    <name type="scientific">Thermococcus profundus</name>
    <dbReference type="NCBI Taxonomy" id="49899"/>
    <lineage>
        <taxon>Archaea</taxon>
        <taxon>Methanobacteriati</taxon>
        <taxon>Methanobacteriota</taxon>
        <taxon>Thermococci</taxon>
        <taxon>Thermococcales</taxon>
        <taxon>Thermococcaceae</taxon>
        <taxon>Thermococcus</taxon>
    </lineage>
</organism>
<keyword evidence="1" id="KW-1133">Transmembrane helix</keyword>
<dbReference type="EMBL" id="CP014862">
    <property type="protein sequence ID" value="ASJ01785.1"/>
    <property type="molecule type" value="Genomic_DNA"/>
</dbReference>
<protein>
    <submittedName>
        <fullName evidence="2">Uncharacterized protein</fullName>
    </submittedName>
</protein>
<dbReference type="OrthoDB" id="85757at2157"/>
<evidence type="ECO:0000313" key="3">
    <source>
        <dbReference type="Proteomes" id="UP000250179"/>
    </source>
</evidence>
<keyword evidence="1" id="KW-0812">Transmembrane</keyword>
<dbReference type="KEGG" id="tprf:A3L09_00165"/>
<feature type="transmembrane region" description="Helical" evidence="1">
    <location>
        <begin position="12"/>
        <end position="30"/>
    </location>
</feature>
<name>A0A2Z2MB69_THEPR</name>
<feature type="transmembrane region" description="Helical" evidence="1">
    <location>
        <begin position="79"/>
        <end position="98"/>
    </location>
</feature>
<keyword evidence="3" id="KW-1185">Reference proteome</keyword>
<dbReference type="AlphaFoldDB" id="A0A2Z2MB69"/>
<gene>
    <name evidence="2" type="ORF">A3L09_00165</name>
</gene>
<accession>A0A2Z2MB69</accession>
<reference evidence="2 3" key="1">
    <citation type="submission" date="2016-03" db="EMBL/GenBank/DDBJ databases">
        <title>Complete genome sequence of Thermococcus profundus strain DT5432.</title>
        <authorList>
            <person name="Oger P.M."/>
        </authorList>
    </citation>
    <scope>NUCLEOTIDE SEQUENCE [LARGE SCALE GENOMIC DNA]</scope>
    <source>
        <strain evidence="2 3">DT 5432</strain>
    </source>
</reference>
<evidence type="ECO:0000313" key="2">
    <source>
        <dbReference type="EMBL" id="ASJ01785.1"/>
    </source>
</evidence>
<proteinExistence type="predicted"/>
<sequence>MGDVRPEHKFALTVYLWGTICGVVSGALSIQTRAAWIIGALMFLITDVFVKMVLKDNLPEDLQGLEGGQFRAAVLRKAFWGWFLFWLYFTMLVYTVGIDFKPVPYNNQSLLSQMMNKT</sequence>
<evidence type="ECO:0000256" key="1">
    <source>
        <dbReference type="SAM" id="Phobius"/>
    </source>
</evidence>
<feature type="transmembrane region" description="Helical" evidence="1">
    <location>
        <begin position="36"/>
        <end position="54"/>
    </location>
</feature>